<dbReference type="Pfam" id="PF12747">
    <property type="entry name" value="DdrB"/>
    <property type="match status" value="1"/>
</dbReference>
<feature type="compositionally biased region" description="Polar residues" evidence="1">
    <location>
        <begin position="50"/>
        <end position="63"/>
    </location>
</feature>
<feature type="region of interest" description="Disordered" evidence="1">
    <location>
        <begin position="43"/>
        <end position="63"/>
    </location>
</feature>
<dbReference type="AlphaFoldDB" id="A8ZRB7"/>
<name>A8ZRB7_DEIGD</name>
<geneLocation type="plasmid" evidence="2 3">
    <name>pDGEO02</name>
</geneLocation>
<protein>
    <submittedName>
        <fullName evidence="2">Uncharacterized protein</fullName>
    </submittedName>
</protein>
<sequence>MKLPAAIKISRGAKNTDPAHVREQAEEEFEYVTRCIFRGSKRQERFRGSGTPNPALSRPNRSGVSPRIAQVYLWQADPTA</sequence>
<proteinExistence type="predicted"/>
<evidence type="ECO:0000313" key="2">
    <source>
        <dbReference type="EMBL" id="ABW35026.1"/>
    </source>
</evidence>
<keyword evidence="3" id="KW-1185">Reference proteome</keyword>
<organism evidence="2 3">
    <name type="scientific">Deinococcus geothermalis (strain DSM 11300 / CIP 105573 / AG-3a)</name>
    <dbReference type="NCBI Taxonomy" id="319795"/>
    <lineage>
        <taxon>Bacteria</taxon>
        <taxon>Thermotogati</taxon>
        <taxon>Deinococcota</taxon>
        <taxon>Deinococci</taxon>
        <taxon>Deinococcales</taxon>
        <taxon>Deinococcaceae</taxon>
        <taxon>Deinococcus</taxon>
    </lineage>
</organism>
<dbReference type="HOGENOM" id="CLU_2583906_0_0_0"/>
<reference evidence="2" key="1">
    <citation type="submission" date="2007-10" db="EMBL/GenBank/DDBJ databases">
        <title>Complete sequence of Plasmid2 pDGEO02 of Deinococcus geothermalis DSM 11300.</title>
        <authorList>
            <consortium name="US DOE Joint Genome Institute"/>
            <person name="Copeland A."/>
            <person name="Lucas S."/>
            <person name="Lapidus A."/>
            <person name="Barry K."/>
            <person name="Detter J.C."/>
            <person name="Glavina del Rio T."/>
            <person name="Hammon N."/>
            <person name="Israni S."/>
            <person name="Dalin E."/>
            <person name="Tice H."/>
            <person name="Pitluck S."/>
            <person name="Brettin T."/>
            <person name="Bruce D."/>
            <person name="Han C."/>
            <person name="Tapia R."/>
            <person name="Saunders E."/>
            <person name="Gilna P."/>
            <person name="Schmutz J."/>
            <person name="Larimer F."/>
            <person name="Land M."/>
            <person name="Hauser L."/>
            <person name="Kyrpides N."/>
            <person name="Kim E."/>
            <person name="Daly M.J."/>
            <person name="Fredrickson J.K."/>
            <person name="Makarova K.S."/>
            <person name="Gaidamakova E.K."/>
            <person name="Zhai M."/>
            <person name="Richardson P."/>
        </authorList>
    </citation>
    <scope>NUCLEOTIDE SEQUENCE [LARGE SCALE GENOMIC DNA]</scope>
    <source>
        <strain evidence="2">DSM 11300</strain>
        <plasmid evidence="2">pDGEO02</plasmid>
    </source>
</reference>
<keyword evidence="2" id="KW-0614">Plasmid</keyword>
<dbReference type="Proteomes" id="UP000002431">
    <property type="component" value="Plasmid pDGEO02"/>
</dbReference>
<accession>A8ZRB7</accession>
<evidence type="ECO:0000256" key="1">
    <source>
        <dbReference type="SAM" id="MobiDB-lite"/>
    </source>
</evidence>
<dbReference type="EMBL" id="CP000856">
    <property type="protein sequence ID" value="ABW35026.1"/>
    <property type="molecule type" value="Genomic_DNA"/>
</dbReference>
<gene>
    <name evidence="2" type="ORF">Dgeo_2983</name>
</gene>
<dbReference type="KEGG" id="dge:Dgeo_2983"/>
<evidence type="ECO:0000313" key="3">
    <source>
        <dbReference type="Proteomes" id="UP000002431"/>
    </source>
</evidence>
<dbReference type="InterPro" id="IPR024305">
    <property type="entry name" value="ssDNA-bd_DdrB-like"/>
</dbReference>